<organism evidence="1 2">
    <name type="scientific">Nocardia ninae NBRC 108245</name>
    <dbReference type="NCBI Taxonomy" id="1210091"/>
    <lineage>
        <taxon>Bacteria</taxon>
        <taxon>Bacillati</taxon>
        <taxon>Actinomycetota</taxon>
        <taxon>Actinomycetes</taxon>
        <taxon>Mycobacteriales</taxon>
        <taxon>Nocardiaceae</taxon>
        <taxon>Nocardia</taxon>
    </lineage>
</organism>
<accession>A0A511MJD7</accession>
<name>A0A511MJD7_9NOCA</name>
<keyword evidence="2" id="KW-1185">Reference proteome</keyword>
<dbReference type="OrthoDB" id="4721017at2"/>
<dbReference type="Proteomes" id="UP000321424">
    <property type="component" value="Unassembled WGS sequence"/>
</dbReference>
<evidence type="ECO:0000313" key="2">
    <source>
        <dbReference type="Proteomes" id="UP000321424"/>
    </source>
</evidence>
<dbReference type="Pfam" id="PF05988">
    <property type="entry name" value="DUF899"/>
    <property type="match status" value="1"/>
</dbReference>
<evidence type="ECO:0008006" key="3">
    <source>
        <dbReference type="Google" id="ProtNLM"/>
    </source>
</evidence>
<dbReference type="SUPFAM" id="SSF52833">
    <property type="entry name" value="Thioredoxin-like"/>
    <property type="match status" value="1"/>
</dbReference>
<dbReference type="EMBL" id="BJXA01000041">
    <property type="protein sequence ID" value="GEM40762.1"/>
    <property type="molecule type" value="Genomic_DNA"/>
</dbReference>
<proteinExistence type="predicted"/>
<gene>
    <name evidence="1" type="ORF">NN4_52810</name>
</gene>
<reference evidence="1 2" key="1">
    <citation type="submission" date="2019-07" db="EMBL/GenBank/DDBJ databases">
        <title>Whole genome shotgun sequence of Nocardia ninae NBRC 108245.</title>
        <authorList>
            <person name="Hosoyama A."/>
            <person name="Uohara A."/>
            <person name="Ohji S."/>
            <person name="Ichikawa N."/>
        </authorList>
    </citation>
    <scope>NUCLEOTIDE SEQUENCE [LARGE SCALE GENOMIC DNA]</scope>
    <source>
        <strain evidence="1 2">NBRC 108245</strain>
    </source>
</reference>
<dbReference type="AlphaFoldDB" id="A0A511MJD7"/>
<comment type="caution">
    <text evidence="1">The sequence shown here is derived from an EMBL/GenBank/DDBJ whole genome shotgun (WGS) entry which is preliminary data.</text>
</comment>
<sequence>MYRPAVTTRDEWLAARTSLLAEEKAHTRRQDELAAKRRALPMVAVDKDYVFEGPTGELTLRDLFEDRRQLIVYHMMWRWDLDAGCPSCAVLLDNVGHLAHLHVQDTSFAAVSRGPWDTLSRYHERMGWQFPMYSSYGSDFNYDYHVTMDESVRPVEYNYRTKAEIEAKGNTYQIDGEQPGTSVFWRDNDGAVFHTYSAYARGGDVLIGTHNYLDFTPLGRQRHVGEALHHDSYGTDAAHCH</sequence>
<dbReference type="InterPro" id="IPR036249">
    <property type="entry name" value="Thioredoxin-like_sf"/>
</dbReference>
<protein>
    <recommendedName>
        <fullName evidence="3">Thioredoxin</fullName>
    </recommendedName>
</protein>
<evidence type="ECO:0000313" key="1">
    <source>
        <dbReference type="EMBL" id="GEM40762.1"/>
    </source>
</evidence>
<dbReference type="InterPro" id="IPR010296">
    <property type="entry name" value="DUF899_thioredox"/>
</dbReference>